<accession>A0AC34F3J4</accession>
<evidence type="ECO:0000313" key="2">
    <source>
        <dbReference type="WBParaSite" id="ES5_v2.g11563.t1"/>
    </source>
</evidence>
<dbReference type="WBParaSite" id="ES5_v2.g11563.t1">
    <property type="protein sequence ID" value="ES5_v2.g11563.t1"/>
    <property type="gene ID" value="ES5_v2.g11563"/>
</dbReference>
<name>A0AC34F3J4_9BILA</name>
<proteinExistence type="predicted"/>
<evidence type="ECO:0000313" key="1">
    <source>
        <dbReference type="Proteomes" id="UP000887579"/>
    </source>
</evidence>
<dbReference type="Proteomes" id="UP000887579">
    <property type="component" value="Unplaced"/>
</dbReference>
<reference evidence="2" key="1">
    <citation type="submission" date="2022-11" db="UniProtKB">
        <authorList>
            <consortium name="WormBaseParasite"/>
        </authorList>
    </citation>
    <scope>IDENTIFICATION</scope>
</reference>
<protein>
    <submittedName>
        <fullName evidence="2">PDZ domain-containing protein</fullName>
    </submittedName>
</protein>
<sequence length="420" mass="47361">MCSVTTASTMDPRRPYGRIMDDASIVRASTLPNSIRNALSPNNQSENNSSDNQGLVERCVHVYKEIDGYGLTVTGENPVYVNYVKPEGAAFHAGIRQGDRILKVNGMPVTRSNHHEVVRMISDGQKVALTLLSKPSEYSASALSSSGQTAIVTNCAYDYEIPMSKDEIRRRQIGKLNDMLRSERNHIENLQRNCGQEDQAEAVRIALERTHELERRLKSIQKQEEHQNQATVEPVKSWVDSGGMHYIQAADLDSIEDYSGEDEAATPQQQVRMNYDHGPFLSLEELKSRPAHLASFINFLLSNSNPSSLLFYLITDAYQSATCSVKELRRFAYEIFSTFLIPNAPLVMSNISQSLIQTMDKILKATVNASDQDMDQLKKIFVPARTRALDDINECLADFRQKRQYGLFSFVFDKFSDLKN</sequence>
<organism evidence="1 2">
    <name type="scientific">Panagrolaimus sp. ES5</name>
    <dbReference type="NCBI Taxonomy" id="591445"/>
    <lineage>
        <taxon>Eukaryota</taxon>
        <taxon>Metazoa</taxon>
        <taxon>Ecdysozoa</taxon>
        <taxon>Nematoda</taxon>
        <taxon>Chromadorea</taxon>
        <taxon>Rhabditida</taxon>
        <taxon>Tylenchina</taxon>
        <taxon>Panagrolaimomorpha</taxon>
        <taxon>Panagrolaimoidea</taxon>
        <taxon>Panagrolaimidae</taxon>
        <taxon>Panagrolaimus</taxon>
    </lineage>
</organism>